<keyword evidence="2" id="KW-0805">Transcription regulation</keyword>
<comment type="similarity">
    <text evidence="1">Belongs to the LysR transcriptional regulatory family.</text>
</comment>
<dbReference type="PANTHER" id="PTHR30537">
    <property type="entry name" value="HTH-TYPE TRANSCRIPTIONAL REGULATOR"/>
    <property type="match status" value="1"/>
</dbReference>
<proteinExistence type="inferred from homology"/>
<keyword evidence="3 6" id="KW-0238">DNA-binding</keyword>
<evidence type="ECO:0000256" key="2">
    <source>
        <dbReference type="ARBA" id="ARBA00023015"/>
    </source>
</evidence>
<dbReference type="InterPro" id="IPR036388">
    <property type="entry name" value="WH-like_DNA-bd_sf"/>
</dbReference>
<dbReference type="GO" id="GO:0006351">
    <property type="term" value="P:DNA-templated transcription"/>
    <property type="evidence" value="ECO:0007669"/>
    <property type="project" value="TreeGrafter"/>
</dbReference>
<reference evidence="6 7" key="1">
    <citation type="journal article" date="2015" name="Stand. Genomic Sci.">
        <title>Genomic Encyclopedia of Bacterial and Archaeal Type Strains, Phase III: the genomes of soil and plant-associated and newly described type strains.</title>
        <authorList>
            <person name="Whitman W.B."/>
            <person name="Woyke T."/>
            <person name="Klenk H.P."/>
            <person name="Zhou Y."/>
            <person name="Lilburn T.G."/>
            <person name="Beck B.J."/>
            <person name="De Vos P."/>
            <person name="Vandamme P."/>
            <person name="Eisen J.A."/>
            <person name="Garrity G."/>
            <person name="Hugenholtz P."/>
            <person name="Kyrpides N.C."/>
        </authorList>
    </citation>
    <scope>NUCLEOTIDE SEQUENCE [LARGE SCALE GENOMIC DNA]</scope>
    <source>
        <strain evidence="6 7">DSM 64</strain>
    </source>
</reference>
<gene>
    <name evidence="6" type="ORF">ATF69_2119</name>
</gene>
<evidence type="ECO:0000256" key="3">
    <source>
        <dbReference type="ARBA" id="ARBA00023125"/>
    </source>
</evidence>
<dbReference type="InterPro" id="IPR058163">
    <property type="entry name" value="LysR-type_TF_proteobact-type"/>
</dbReference>
<dbReference type="InterPro" id="IPR005119">
    <property type="entry name" value="LysR_subst-bd"/>
</dbReference>
<dbReference type="SUPFAM" id="SSF46785">
    <property type="entry name" value="Winged helix' DNA-binding domain"/>
    <property type="match status" value="1"/>
</dbReference>
<protein>
    <submittedName>
        <fullName evidence="6">DNA-binding transcriptional LysR family regulator</fullName>
    </submittedName>
</protein>
<evidence type="ECO:0000313" key="7">
    <source>
        <dbReference type="Proteomes" id="UP000321485"/>
    </source>
</evidence>
<dbReference type="Gene3D" id="1.10.10.10">
    <property type="entry name" value="Winged helix-like DNA-binding domain superfamily/Winged helix DNA-binding domain"/>
    <property type="match status" value="1"/>
</dbReference>
<organism evidence="6 7">
    <name type="scientific">Acidovorax delafieldii</name>
    <name type="common">Pseudomonas delafieldii</name>
    <dbReference type="NCBI Taxonomy" id="47920"/>
    <lineage>
        <taxon>Bacteria</taxon>
        <taxon>Pseudomonadati</taxon>
        <taxon>Pseudomonadota</taxon>
        <taxon>Betaproteobacteria</taxon>
        <taxon>Burkholderiales</taxon>
        <taxon>Comamonadaceae</taxon>
        <taxon>Acidovorax</taxon>
    </lineage>
</organism>
<dbReference type="InterPro" id="IPR000847">
    <property type="entry name" value="LysR_HTH_N"/>
</dbReference>
<comment type="caution">
    <text evidence="6">The sequence shown here is derived from an EMBL/GenBank/DDBJ whole genome shotgun (WGS) entry which is preliminary data.</text>
</comment>
<dbReference type="InterPro" id="IPR036390">
    <property type="entry name" value="WH_DNA-bd_sf"/>
</dbReference>
<dbReference type="Pfam" id="PF03466">
    <property type="entry name" value="LysR_substrate"/>
    <property type="match status" value="1"/>
</dbReference>
<dbReference type="Pfam" id="PF00126">
    <property type="entry name" value="HTH_1"/>
    <property type="match status" value="1"/>
</dbReference>
<evidence type="ECO:0000256" key="1">
    <source>
        <dbReference type="ARBA" id="ARBA00009437"/>
    </source>
</evidence>
<dbReference type="AlphaFoldDB" id="A0A561XQ14"/>
<feature type="domain" description="HTH lysR-type" evidence="5">
    <location>
        <begin position="14"/>
        <end position="63"/>
    </location>
</feature>
<dbReference type="GeneID" id="51111184"/>
<sequence length="312" mass="33686">MDNVLLAVEDLLSFVEVADAGGFTAASRRTGIPKSRLSRRVAALESFLGVALLHRYARRFELTDVGQRIFLHGQAVRAETQTAISVARESLESPWGQLRVACPAAIAASLVGRIALQFSARYPRVTLSLQTTDGRLRPLDDTVDLVIQPTTQPLTDSSLVARRLATVPYGLYASPALVTALNIPETPLALSRCAAVGWSITASLARWTLIGPQNESADVELDVRFVSDNLLLNRDAALQGLGVVQLPRIMAASFVASGHLLQVAPDWVPPAMHIYALYPSRRHLTLAGRCFLDMLEDGMKDVGSTSGQPHSA</sequence>
<evidence type="ECO:0000259" key="5">
    <source>
        <dbReference type="PROSITE" id="PS50931"/>
    </source>
</evidence>
<dbReference type="Proteomes" id="UP000321485">
    <property type="component" value="Unassembled WGS sequence"/>
</dbReference>
<name>A0A561XQ14_ACIDE</name>
<dbReference type="SUPFAM" id="SSF53850">
    <property type="entry name" value="Periplasmic binding protein-like II"/>
    <property type="match status" value="1"/>
</dbReference>
<dbReference type="GO" id="GO:0043565">
    <property type="term" value="F:sequence-specific DNA binding"/>
    <property type="evidence" value="ECO:0007669"/>
    <property type="project" value="TreeGrafter"/>
</dbReference>
<keyword evidence="4" id="KW-0804">Transcription</keyword>
<dbReference type="RefSeq" id="WP_146870892.1">
    <property type="nucleotide sequence ID" value="NZ_VJWE01000012.1"/>
</dbReference>
<dbReference type="EMBL" id="VJWE01000012">
    <property type="protein sequence ID" value="TWG38178.1"/>
    <property type="molecule type" value="Genomic_DNA"/>
</dbReference>
<dbReference type="PANTHER" id="PTHR30537:SF31">
    <property type="entry name" value="TRANSCRIPTIONAL REGULATOR, LYSR FAMILY"/>
    <property type="match status" value="1"/>
</dbReference>
<dbReference type="Gene3D" id="3.40.190.290">
    <property type="match status" value="1"/>
</dbReference>
<dbReference type="GO" id="GO:0003700">
    <property type="term" value="F:DNA-binding transcription factor activity"/>
    <property type="evidence" value="ECO:0007669"/>
    <property type="project" value="InterPro"/>
</dbReference>
<evidence type="ECO:0000256" key="4">
    <source>
        <dbReference type="ARBA" id="ARBA00023163"/>
    </source>
</evidence>
<evidence type="ECO:0000313" key="6">
    <source>
        <dbReference type="EMBL" id="TWG38178.1"/>
    </source>
</evidence>
<accession>A0A561XQ14</accession>
<dbReference type="PROSITE" id="PS50931">
    <property type="entry name" value="HTH_LYSR"/>
    <property type="match status" value="1"/>
</dbReference>